<feature type="transmembrane region" description="Helical" evidence="2">
    <location>
        <begin position="31"/>
        <end position="58"/>
    </location>
</feature>
<protein>
    <submittedName>
        <fullName evidence="3">Nitrate reductase NapE</fullName>
    </submittedName>
</protein>
<proteinExistence type="predicted"/>
<evidence type="ECO:0000313" key="4">
    <source>
        <dbReference type="Proteomes" id="UP000578688"/>
    </source>
</evidence>
<sequence length="69" mass="7706">MTAHPISLTDEDLPMPSPSEDAGGKRRERRLFLFLVIFLFPLLSVTLVGAYGFTVWFLQMLFGPPGPPN</sequence>
<keyword evidence="2" id="KW-1133">Transmembrane helix</keyword>
<evidence type="ECO:0000256" key="1">
    <source>
        <dbReference type="SAM" id="MobiDB-lite"/>
    </source>
</evidence>
<accession>A0A7Y9XP79</accession>
<keyword evidence="4" id="KW-1185">Reference proteome</keyword>
<evidence type="ECO:0000313" key="3">
    <source>
        <dbReference type="EMBL" id="NYH73659.1"/>
    </source>
</evidence>
<organism evidence="3 4">
    <name type="scientific">Phytopseudomonas flavescens</name>
    <dbReference type="NCBI Taxonomy" id="29435"/>
    <lineage>
        <taxon>Bacteria</taxon>
        <taxon>Pseudomonadati</taxon>
        <taxon>Pseudomonadota</taxon>
        <taxon>Gammaproteobacteria</taxon>
        <taxon>Pseudomonadales</taxon>
        <taxon>Pseudomonadaceae</taxon>
        <taxon>Phytopseudomonas</taxon>
    </lineage>
</organism>
<gene>
    <name evidence="3" type="ORF">FHR27_002269</name>
</gene>
<dbReference type="Pfam" id="PF06796">
    <property type="entry name" value="NapE"/>
    <property type="match status" value="1"/>
</dbReference>
<keyword evidence="2" id="KW-0472">Membrane</keyword>
<dbReference type="NCBIfam" id="TIGR02973">
    <property type="entry name" value="nitrate_rd_NapE"/>
    <property type="match status" value="1"/>
</dbReference>
<dbReference type="Proteomes" id="UP000578688">
    <property type="component" value="Unassembled WGS sequence"/>
</dbReference>
<keyword evidence="2" id="KW-0812">Transmembrane</keyword>
<dbReference type="InterPro" id="IPR004448">
    <property type="entry name" value="Nitrate_reductase_NapE"/>
</dbReference>
<dbReference type="AlphaFoldDB" id="A0A7Y9XP79"/>
<evidence type="ECO:0000256" key="2">
    <source>
        <dbReference type="SAM" id="Phobius"/>
    </source>
</evidence>
<feature type="region of interest" description="Disordered" evidence="1">
    <location>
        <begin position="1"/>
        <end position="24"/>
    </location>
</feature>
<reference evidence="3 4" key="1">
    <citation type="submission" date="2020-07" db="EMBL/GenBank/DDBJ databases">
        <title>Genomic analyses of the natural microbiome of Caenorhabditis elegans.</title>
        <authorList>
            <person name="Samuel B."/>
        </authorList>
    </citation>
    <scope>NUCLEOTIDE SEQUENCE [LARGE SCALE GENOMIC DNA]</scope>
    <source>
        <strain evidence="3 4">BIGb0408</strain>
    </source>
</reference>
<dbReference type="InterPro" id="IPR010649">
    <property type="entry name" value="NapE_TorE"/>
</dbReference>
<comment type="caution">
    <text evidence="3">The sequence shown here is derived from an EMBL/GenBank/DDBJ whole genome shotgun (WGS) entry which is preliminary data.</text>
</comment>
<dbReference type="EMBL" id="JACBYV010000001">
    <property type="protein sequence ID" value="NYH73659.1"/>
    <property type="molecule type" value="Genomic_DNA"/>
</dbReference>
<name>A0A7Y9XP79_9GAMM</name>